<organism evidence="7 8">
    <name type="scientific">Kitasatospora aburaviensis</name>
    <dbReference type="NCBI Taxonomy" id="67265"/>
    <lineage>
        <taxon>Bacteria</taxon>
        <taxon>Bacillati</taxon>
        <taxon>Actinomycetota</taxon>
        <taxon>Actinomycetes</taxon>
        <taxon>Kitasatosporales</taxon>
        <taxon>Streptomycetaceae</taxon>
        <taxon>Kitasatospora</taxon>
    </lineage>
</organism>
<keyword evidence="3" id="KW-0238">DNA-binding</keyword>
<evidence type="ECO:0000256" key="3">
    <source>
        <dbReference type="ARBA" id="ARBA00023125"/>
    </source>
</evidence>
<evidence type="ECO:0000259" key="6">
    <source>
        <dbReference type="PROSITE" id="PS50043"/>
    </source>
</evidence>
<dbReference type="RefSeq" id="WP_313764139.1">
    <property type="nucleotide sequence ID" value="NZ_BAAAVH010000120.1"/>
</dbReference>
<dbReference type="SUPFAM" id="SSF46894">
    <property type="entry name" value="C-terminal effector domain of the bipartite response regulators"/>
    <property type="match status" value="1"/>
</dbReference>
<dbReference type="Gene3D" id="1.10.10.10">
    <property type="entry name" value="Winged helix-like DNA-binding domain superfamily/Winged helix DNA-binding domain"/>
    <property type="match status" value="2"/>
</dbReference>
<evidence type="ECO:0000313" key="8">
    <source>
        <dbReference type="Proteomes" id="UP001596067"/>
    </source>
</evidence>
<dbReference type="InterPro" id="IPR039425">
    <property type="entry name" value="RNA_pol_sigma-70-like"/>
</dbReference>
<evidence type="ECO:0000256" key="2">
    <source>
        <dbReference type="ARBA" id="ARBA00023082"/>
    </source>
</evidence>
<evidence type="ECO:0000256" key="1">
    <source>
        <dbReference type="ARBA" id="ARBA00023015"/>
    </source>
</evidence>
<protein>
    <submittedName>
        <fullName evidence="7">LuxR C-terminal-related transcriptional regulator</fullName>
    </submittedName>
</protein>
<feature type="compositionally biased region" description="Low complexity" evidence="5">
    <location>
        <begin position="226"/>
        <end position="248"/>
    </location>
</feature>
<evidence type="ECO:0000256" key="5">
    <source>
        <dbReference type="SAM" id="MobiDB-lite"/>
    </source>
</evidence>
<feature type="compositionally biased region" description="Low complexity" evidence="5">
    <location>
        <begin position="185"/>
        <end position="218"/>
    </location>
</feature>
<keyword evidence="8" id="KW-1185">Reference proteome</keyword>
<dbReference type="PANTHER" id="PTHR43133:SF8">
    <property type="entry name" value="RNA POLYMERASE SIGMA FACTOR HI_1459-RELATED"/>
    <property type="match status" value="1"/>
</dbReference>
<dbReference type="CDD" id="cd06170">
    <property type="entry name" value="LuxR_C_like"/>
    <property type="match status" value="1"/>
</dbReference>
<dbReference type="PROSITE" id="PS50043">
    <property type="entry name" value="HTH_LUXR_2"/>
    <property type="match status" value="1"/>
</dbReference>
<feature type="domain" description="HTH luxR-type" evidence="6">
    <location>
        <begin position="93"/>
        <end position="158"/>
    </location>
</feature>
<dbReference type="SMART" id="SM00421">
    <property type="entry name" value="HTH_LUXR"/>
    <property type="match status" value="1"/>
</dbReference>
<feature type="compositionally biased region" description="Basic and acidic residues" evidence="5">
    <location>
        <begin position="403"/>
        <end position="416"/>
    </location>
</feature>
<dbReference type="Proteomes" id="UP001596067">
    <property type="component" value="Unassembled WGS sequence"/>
</dbReference>
<sequence length="759" mass="77003">MSTPPTAERPTGAPAPTDHQPAPQGRPGTGRPGRGRAPAKPAKSAPGTPGPAAAPSTPGTPGTPAAQAAPAGHAPRGARGKAAGGLAADPAEASRLLRQLTPREAQALAHLAAGRPLAESAAELGVTPATARTYQHRAMRKLGTRTRAEIAAFAALLSPAQATPEARGTAGAGGTAGAVETAGAAGTVGAAGRPDPVPPERGAAGRPPAGPVRSRSGGSKAGRALAGPPSGAAPDTPAPDGGAAPDSPGGRHRRKGPADGARAGAPDGAVPDTPGSGGGRHRRKEPAGQARPADRPADRPGSAAPAEPAPRVPAADRDRRAERHAAAPVQPAADTRPEPPGTTAGPTPEGGRGEAGPGGRNDSRRQRPGRPGAPGRATAPDRPRPGASSAQATPGSGPGGEPEATRRQRPRPDRPESPAPAPTFEELYETAHTRLVQQTFLLTACKHRALHCVGRAFAEAQRHWVEVSGETDPEAWLRTRAFEAALSPWHRGGPRRTHVWRLPHRRIKVRPADETQAVLPDHDRLTDHDRALLKALKRLSRPQRRALLLHDGLGLPADAVAVEVESTVTAAEGRVWAARTALAHWVPDLVGADPAADGFADRLSGLLLRAAVRGCPEPHRPPLPLLRARHGLADAGRTGAAALLTAAVGAAVVATLSGGGPGQLFRPGEPPAPSLCATAATTAAVPAPPDAPPTGVHSLWCSSTPGVEPVVVDPPPPRRLWELPSAGRPAEALPPPGTVAAGPPACTGWTLHPCPTDDH</sequence>
<feature type="compositionally biased region" description="Low complexity" evidence="5">
    <location>
        <begin position="258"/>
        <end position="272"/>
    </location>
</feature>
<keyword evidence="2" id="KW-0731">Sigma factor</keyword>
<dbReference type="PANTHER" id="PTHR43133">
    <property type="entry name" value="RNA POLYMERASE ECF-TYPE SIGMA FACTO"/>
    <property type="match status" value="1"/>
</dbReference>
<dbReference type="InterPro" id="IPR036388">
    <property type="entry name" value="WH-like_DNA-bd_sf"/>
</dbReference>
<evidence type="ECO:0000256" key="4">
    <source>
        <dbReference type="ARBA" id="ARBA00023163"/>
    </source>
</evidence>
<dbReference type="EMBL" id="JBHSOD010000082">
    <property type="protein sequence ID" value="MFC5890454.1"/>
    <property type="molecule type" value="Genomic_DNA"/>
</dbReference>
<feature type="compositionally biased region" description="Basic and acidic residues" evidence="5">
    <location>
        <begin position="314"/>
        <end position="325"/>
    </location>
</feature>
<feature type="region of interest" description="Disordered" evidence="5">
    <location>
        <begin position="185"/>
        <end position="422"/>
    </location>
</feature>
<keyword evidence="1" id="KW-0805">Transcription regulation</keyword>
<comment type="caution">
    <text evidence="7">The sequence shown here is derived from an EMBL/GenBank/DDBJ whole genome shotgun (WGS) entry which is preliminary data.</text>
</comment>
<dbReference type="SUPFAM" id="SSF88659">
    <property type="entry name" value="Sigma3 and sigma4 domains of RNA polymerase sigma factors"/>
    <property type="match status" value="1"/>
</dbReference>
<gene>
    <name evidence="7" type="ORF">ACFP0N_36420</name>
</gene>
<dbReference type="InterPro" id="IPR013324">
    <property type="entry name" value="RNA_pol_sigma_r3/r4-like"/>
</dbReference>
<dbReference type="InterPro" id="IPR000792">
    <property type="entry name" value="Tscrpt_reg_LuxR_C"/>
</dbReference>
<dbReference type="Pfam" id="PF00196">
    <property type="entry name" value="GerE"/>
    <property type="match status" value="1"/>
</dbReference>
<accession>A0ABW1FBZ8</accession>
<proteinExistence type="predicted"/>
<dbReference type="PRINTS" id="PR00038">
    <property type="entry name" value="HTHLUXR"/>
</dbReference>
<feature type="compositionally biased region" description="Low complexity" evidence="5">
    <location>
        <begin position="369"/>
        <end position="378"/>
    </location>
</feature>
<reference evidence="8" key="1">
    <citation type="journal article" date="2019" name="Int. J. Syst. Evol. Microbiol.">
        <title>The Global Catalogue of Microorganisms (GCM) 10K type strain sequencing project: providing services to taxonomists for standard genome sequencing and annotation.</title>
        <authorList>
            <consortium name="The Broad Institute Genomics Platform"/>
            <consortium name="The Broad Institute Genome Sequencing Center for Infectious Disease"/>
            <person name="Wu L."/>
            <person name="Ma J."/>
        </authorList>
    </citation>
    <scope>NUCLEOTIDE SEQUENCE [LARGE SCALE GENOMIC DNA]</scope>
    <source>
        <strain evidence="8">CGMCC 4.1469</strain>
    </source>
</reference>
<dbReference type="InterPro" id="IPR016032">
    <property type="entry name" value="Sig_transdc_resp-reg_C-effctor"/>
</dbReference>
<evidence type="ECO:0000313" key="7">
    <source>
        <dbReference type="EMBL" id="MFC5890454.1"/>
    </source>
</evidence>
<feature type="region of interest" description="Disordered" evidence="5">
    <location>
        <begin position="1"/>
        <end position="90"/>
    </location>
</feature>
<feature type="compositionally biased region" description="Gly residues" evidence="5">
    <location>
        <begin position="348"/>
        <end position="359"/>
    </location>
</feature>
<keyword evidence="4" id="KW-0804">Transcription</keyword>
<name>A0ABW1FBZ8_9ACTN</name>
<feature type="compositionally biased region" description="Low complexity" evidence="5">
    <location>
        <begin position="35"/>
        <end position="90"/>
    </location>
</feature>